<gene>
    <name evidence="1" type="ORF">MA16_Dca023869</name>
</gene>
<evidence type="ECO:0000313" key="2">
    <source>
        <dbReference type="Proteomes" id="UP000233837"/>
    </source>
</evidence>
<dbReference type="Proteomes" id="UP000233837">
    <property type="component" value="Unassembled WGS sequence"/>
</dbReference>
<dbReference type="EMBL" id="KZ501928">
    <property type="protein sequence ID" value="PKU86705.1"/>
    <property type="molecule type" value="Genomic_DNA"/>
</dbReference>
<name>A0A2I0XFM8_9ASPA</name>
<accession>A0A2I0XFM8</accession>
<dbReference type="AlphaFoldDB" id="A0A2I0XFM8"/>
<protein>
    <submittedName>
        <fullName evidence="1">Uncharacterized protein</fullName>
    </submittedName>
</protein>
<keyword evidence="2" id="KW-1185">Reference proteome</keyword>
<organism evidence="1 2">
    <name type="scientific">Dendrobium catenatum</name>
    <dbReference type="NCBI Taxonomy" id="906689"/>
    <lineage>
        <taxon>Eukaryota</taxon>
        <taxon>Viridiplantae</taxon>
        <taxon>Streptophyta</taxon>
        <taxon>Embryophyta</taxon>
        <taxon>Tracheophyta</taxon>
        <taxon>Spermatophyta</taxon>
        <taxon>Magnoliopsida</taxon>
        <taxon>Liliopsida</taxon>
        <taxon>Asparagales</taxon>
        <taxon>Orchidaceae</taxon>
        <taxon>Epidendroideae</taxon>
        <taxon>Malaxideae</taxon>
        <taxon>Dendrobiinae</taxon>
        <taxon>Dendrobium</taxon>
    </lineage>
</organism>
<sequence length="60" mass="7123">MSPGLWKTRYMYHMLSISKHWMIHHNSNVNIYDILGRTDFALSVLTTSKIPKDNNKYKLL</sequence>
<reference evidence="1 2" key="2">
    <citation type="journal article" date="2017" name="Nature">
        <title>The Apostasia genome and the evolution of orchids.</title>
        <authorList>
            <person name="Zhang G.Q."/>
            <person name="Liu K.W."/>
            <person name="Li Z."/>
            <person name="Lohaus R."/>
            <person name="Hsiao Y.Y."/>
            <person name="Niu S.C."/>
            <person name="Wang J.Y."/>
            <person name="Lin Y.C."/>
            <person name="Xu Q."/>
            <person name="Chen L.J."/>
            <person name="Yoshida K."/>
            <person name="Fujiwara S."/>
            <person name="Wang Z.W."/>
            <person name="Zhang Y.Q."/>
            <person name="Mitsuda N."/>
            <person name="Wang M."/>
            <person name="Liu G.H."/>
            <person name="Pecoraro L."/>
            <person name="Huang H.X."/>
            <person name="Xiao X.J."/>
            <person name="Lin M."/>
            <person name="Wu X.Y."/>
            <person name="Wu W.L."/>
            <person name="Chen Y.Y."/>
            <person name="Chang S.B."/>
            <person name="Sakamoto S."/>
            <person name="Ohme-Takagi M."/>
            <person name="Yagi M."/>
            <person name="Zeng S.J."/>
            <person name="Shen C.Y."/>
            <person name="Yeh C.M."/>
            <person name="Luo Y.B."/>
            <person name="Tsai W.C."/>
            <person name="Van de Peer Y."/>
            <person name="Liu Z.J."/>
        </authorList>
    </citation>
    <scope>NUCLEOTIDE SEQUENCE [LARGE SCALE GENOMIC DNA]</scope>
    <source>
        <tissue evidence="1">The whole plant</tissue>
    </source>
</reference>
<evidence type="ECO:0000313" key="1">
    <source>
        <dbReference type="EMBL" id="PKU86705.1"/>
    </source>
</evidence>
<proteinExistence type="predicted"/>
<reference evidence="1 2" key="1">
    <citation type="journal article" date="2016" name="Sci. Rep.">
        <title>The Dendrobium catenatum Lindl. genome sequence provides insights into polysaccharide synthase, floral development and adaptive evolution.</title>
        <authorList>
            <person name="Zhang G.Q."/>
            <person name="Xu Q."/>
            <person name="Bian C."/>
            <person name="Tsai W.C."/>
            <person name="Yeh C.M."/>
            <person name="Liu K.W."/>
            <person name="Yoshida K."/>
            <person name="Zhang L.S."/>
            <person name="Chang S.B."/>
            <person name="Chen F."/>
            <person name="Shi Y."/>
            <person name="Su Y.Y."/>
            <person name="Zhang Y.Q."/>
            <person name="Chen L.J."/>
            <person name="Yin Y."/>
            <person name="Lin M."/>
            <person name="Huang H."/>
            <person name="Deng H."/>
            <person name="Wang Z.W."/>
            <person name="Zhu S.L."/>
            <person name="Zhao X."/>
            <person name="Deng C."/>
            <person name="Niu S.C."/>
            <person name="Huang J."/>
            <person name="Wang M."/>
            <person name="Liu G.H."/>
            <person name="Yang H.J."/>
            <person name="Xiao X.J."/>
            <person name="Hsiao Y.Y."/>
            <person name="Wu W.L."/>
            <person name="Chen Y.Y."/>
            <person name="Mitsuda N."/>
            <person name="Ohme-Takagi M."/>
            <person name="Luo Y.B."/>
            <person name="Van de Peer Y."/>
            <person name="Liu Z.J."/>
        </authorList>
    </citation>
    <scope>NUCLEOTIDE SEQUENCE [LARGE SCALE GENOMIC DNA]</scope>
    <source>
        <tissue evidence="1">The whole plant</tissue>
    </source>
</reference>